<gene>
    <name evidence="3" type="ORF">JMJ56_02080</name>
</gene>
<dbReference type="Gene3D" id="3.40.190.10">
    <property type="entry name" value="Periplasmic binding protein-like II"/>
    <property type="match status" value="1"/>
</dbReference>
<evidence type="ECO:0000256" key="2">
    <source>
        <dbReference type="SAM" id="SignalP"/>
    </source>
</evidence>
<keyword evidence="4" id="KW-1185">Reference proteome</keyword>
<dbReference type="Pfam" id="PF03401">
    <property type="entry name" value="TctC"/>
    <property type="match status" value="1"/>
</dbReference>
<keyword evidence="2" id="KW-0732">Signal</keyword>
<comment type="similarity">
    <text evidence="1">Belongs to the UPF0065 (bug) family.</text>
</comment>
<dbReference type="PANTHER" id="PTHR42928">
    <property type="entry name" value="TRICARBOXYLATE-BINDING PROTEIN"/>
    <property type="match status" value="1"/>
</dbReference>
<reference evidence="3 4" key="1">
    <citation type="submission" date="2021-01" db="EMBL/GenBank/DDBJ databases">
        <title>Belnapia mucosa sp. nov. and Belnapia arida sp. nov., isolated from the Tabernas Desert (Almeria, Spain).</title>
        <authorList>
            <person name="Molina-Menor E."/>
            <person name="Vidal-Verdu A."/>
            <person name="Calonge A."/>
            <person name="Satari L."/>
            <person name="Pereto J."/>
            <person name="Porcar M."/>
        </authorList>
    </citation>
    <scope>NUCLEOTIDE SEQUENCE [LARGE SCALE GENOMIC DNA]</scope>
    <source>
        <strain evidence="3 4">T18</strain>
    </source>
</reference>
<dbReference type="RefSeq" id="WP_202829944.1">
    <property type="nucleotide sequence ID" value="NZ_JAETWB010000001.1"/>
</dbReference>
<dbReference type="SUPFAM" id="SSF53850">
    <property type="entry name" value="Periplasmic binding protein-like II"/>
    <property type="match status" value="1"/>
</dbReference>
<sequence length="327" mass="34507">MLRWMFAALLALPPTLAPARAEEPWPSRPITILGGFPNGAGTDIYARKLAEPLSRALGQPVVVDNRSGAGGNIASDAVAKAKPDGYLFLLGTAGTHAINPGLYRSLPFDALRDVTHVTLLGDVPNVLLVNPEKRPQYRSCSDLLAAARARPGTLNYSSTGNGASTHLAAAQFAAATGIELIHVPYRGQPGAMSALLAGDVDLFFNQTGPSIGPVRQGQVRALGTSTLAPVQALQGVPTIAAACNLPGFETSTWYGLFAPPGLPSAIQARMNAEIGRILSTPKFRQWLVEAQGITPPADLTPEGFRRIHERDIGRWGEIVRQSGASVD</sequence>
<evidence type="ECO:0000256" key="1">
    <source>
        <dbReference type="ARBA" id="ARBA00006987"/>
    </source>
</evidence>
<dbReference type="Proteomes" id="UP000660885">
    <property type="component" value="Unassembled WGS sequence"/>
</dbReference>
<dbReference type="InterPro" id="IPR042100">
    <property type="entry name" value="Bug_dom1"/>
</dbReference>
<proteinExistence type="inferred from homology"/>
<evidence type="ECO:0000313" key="3">
    <source>
        <dbReference type="EMBL" id="MBL6076776.1"/>
    </source>
</evidence>
<name>A0ABS1TWF2_9PROT</name>
<dbReference type="PANTHER" id="PTHR42928:SF5">
    <property type="entry name" value="BLR1237 PROTEIN"/>
    <property type="match status" value="1"/>
</dbReference>
<feature type="chain" id="PRO_5045283671" evidence="2">
    <location>
        <begin position="20"/>
        <end position="327"/>
    </location>
</feature>
<feature type="signal peptide" evidence="2">
    <location>
        <begin position="1"/>
        <end position="19"/>
    </location>
</feature>
<evidence type="ECO:0000313" key="4">
    <source>
        <dbReference type="Proteomes" id="UP000660885"/>
    </source>
</evidence>
<accession>A0ABS1TWF2</accession>
<organism evidence="3 4">
    <name type="scientific">Belnapia arida</name>
    <dbReference type="NCBI Taxonomy" id="2804533"/>
    <lineage>
        <taxon>Bacteria</taxon>
        <taxon>Pseudomonadati</taxon>
        <taxon>Pseudomonadota</taxon>
        <taxon>Alphaproteobacteria</taxon>
        <taxon>Acetobacterales</taxon>
        <taxon>Roseomonadaceae</taxon>
        <taxon>Belnapia</taxon>
    </lineage>
</organism>
<dbReference type="PIRSF" id="PIRSF017082">
    <property type="entry name" value="YflP"/>
    <property type="match status" value="1"/>
</dbReference>
<protein>
    <submittedName>
        <fullName evidence="3">Tripartite tricarboxylate transporter substrate binding protein</fullName>
    </submittedName>
</protein>
<dbReference type="InterPro" id="IPR005064">
    <property type="entry name" value="BUG"/>
</dbReference>
<comment type="caution">
    <text evidence="3">The sequence shown here is derived from an EMBL/GenBank/DDBJ whole genome shotgun (WGS) entry which is preliminary data.</text>
</comment>
<dbReference type="EMBL" id="JAETWB010000001">
    <property type="protein sequence ID" value="MBL6076776.1"/>
    <property type="molecule type" value="Genomic_DNA"/>
</dbReference>
<dbReference type="Gene3D" id="3.40.190.150">
    <property type="entry name" value="Bordetella uptake gene, domain 1"/>
    <property type="match status" value="1"/>
</dbReference>